<dbReference type="PANTHER" id="PTHR46383:SF1">
    <property type="entry name" value="ASPARTATE AMINOTRANSFERASE"/>
    <property type="match status" value="1"/>
</dbReference>
<dbReference type="Gene3D" id="3.90.1150.10">
    <property type="entry name" value="Aspartate Aminotransferase, domain 1"/>
    <property type="match status" value="1"/>
</dbReference>
<dbReference type="GO" id="GO:0030170">
    <property type="term" value="F:pyridoxal phosphate binding"/>
    <property type="evidence" value="ECO:0007669"/>
    <property type="project" value="InterPro"/>
</dbReference>
<evidence type="ECO:0000256" key="8">
    <source>
        <dbReference type="RuleBase" id="RU000481"/>
    </source>
</evidence>
<dbReference type="Proteomes" id="UP000285295">
    <property type="component" value="Unassembled WGS sequence"/>
</dbReference>
<evidence type="ECO:0000256" key="3">
    <source>
        <dbReference type="ARBA" id="ARBA00011738"/>
    </source>
</evidence>
<dbReference type="Gene3D" id="3.40.640.10">
    <property type="entry name" value="Type I PLP-dependent aspartate aminotransferase-like (Major domain)"/>
    <property type="match status" value="1"/>
</dbReference>
<dbReference type="GO" id="GO:0006520">
    <property type="term" value="P:amino acid metabolic process"/>
    <property type="evidence" value="ECO:0007669"/>
    <property type="project" value="InterPro"/>
</dbReference>
<name>A0A443K4I3_9RHOB</name>
<dbReference type="InterPro" id="IPR015421">
    <property type="entry name" value="PyrdxlP-dep_Trfase_major"/>
</dbReference>
<evidence type="ECO:0000256" key="5">
    <source>
        <dbReference type="ARBA" id="ARBA00022679"/>
    </source>
</evidence>
<evidence type="ECO:0000256" key="7">
    <source>
        <dbReference type="ARBA" id="ARBA00049185"/>
    </source>
</evidence>
<dbReference type="FunFam" id="3.40.640.10:FF:000033">
    <property type="entry name" value="Aspartate aminotransferase"/>
    <property type="match status" value="1"/>
</dbReference>
<dbReference type="AlphaFoldDB" id="A0A443K4I3"/>
<evidence type="ECO:0000256" key="2">
    <source>
        <dbReference type="ARBA" id="ARBA00007441"/>
    </source>
</evidence>
<dbReference type="InterPro" id="IPR004839">
    <property type="entry name" value="Aminotransferase_I/II_large"/>
</dbReference>
<evidence type="ECO:0000256" key="4">
    <source>
        <dbReference type="ARBA" id="ARBA00022576"/>
    </source>
</evidence>
<comment type="catalytic activity">
    <reaction evidence="7">
        <text>L-aspartate + 2-oxoglutarate = oxaloacetate + L-glutamate</text>
        <dbReference type="Rhea" id="RHEA:21824"/>
        <dbReference type="ChEBI" id="CHEBI:16452"/>
        <dbReference type="ChEBI" id="CHEBI:16810"/>
        <dbReference type="ChEBI" id="CHEBI:29985"/>
        <dbReference type="ChEBI" id="CHEBI:29991"/>
        <dbReference type="EC" id="2.6.1.1"/>
    </reaction>
</comment>
<comment type="caution">
    <text evidence="10">The sequence shown here is derived from an EMBL/GenBank/DDBJ whole genome shotgun (WGS) entry which is preliminary data.</text>
</comment>
<evidence type="ECO:0000256" key="6">
    <source>
        <dbReference type="ARBA" id="ARBA00022898"/>
    </source>
</evidence>
<comment type="cofactor">
    <cofactor evidence="1 8">
        <name>pyridoxal 5'-phosphate</name>
        <dbReference type="ChEBI" id="CHEBI:597326"/>
    </cofactor>
</comment>
<accession>A0A443K4I3</accession>
<dbReference type="InterPro" id="IPR015422">
    <property type="entry name" value="PyrdxlP-dep_Trfase_small"/>
</dbReference>
<dbReference type="Pfam" id="PF00155">
    <property type="entry name" value="Aminotran_1_2"/>
    <property type="match status" value="1"/>
</dbReference>
<sequence>METQMVTLANRIAETGESPTMATTRRVAELRRAGRPIISLIAGEPEFTTPEPVKAAAVAALARNDTKYTASEGIDALRKAVAVKLRDENGLDYDASQIVLAAGTKPLLHAAFLALTDPGDEIIIPAPFWVSHPDIARLVGAVPVHPRTGPDTGFRLTPAALEAALTPRSRVLLLNTPNNPTGALYDVDELSALYEVLKRHPRITVVTDEIYEHFIFGGQKLVSPAATGAGALARTVTINGFSKGYAMTGWRLGFAAGPLSVIRAISDILGHLLGSPNTISQYAALEALRGEHEYRSERRADLERRRALALSLVGQIPDLVVENATDTRIGSFFLYVNVEKLIGRRDPAGKVIATDTDLVDAALEHADVLLVPGSVFGLSPYIRISYVGPEAELVEGLGRLRSFVGHLD</sequence>
<dbReference type="SUPFAM" id="SSF53383">
    <property type="entry name" value="PLP-dependent transferases"/>
    <property type="match status" value="1"/>
</dbReference>
<evidence type="ECO:0000256" key="1">
    <source>
        <dbReference type="ARBA" id="ARBA00001933"/>
    </source>
</evidence>
<proteinExistence type="inferred from homology"/>
<feature type="domain" description="Aminotransferase class I/classII large" evidence="9">
    <location>
        <begin position="36"/>
        <end position="399"/>
    </location>
</feature>
<evidence type="ECO:0000313" key="11">
    <source>
        <dbReference type="Proteomes" id="UP000285295"/>
    </source>
</evidence>
<dbReference type="PROSITE" id="PS00105">
    <property type="entry name" value="AA_TRANSFER_CLASS_1"/>
    <property type="match status" value="1"/>
</dbReference>
<dbReference type="InterPro" id="IPR004838">
    <property type="entry name" value="NHTrfase_class1_PyrdxlP-BS"/>
</dbReference>
<organism evidence="10 11">
    <name type="scientific">Paenirhodobacter populi</name>
    <dbReference type="NCBI Taxonomy" id="2306993"/>
    <lineage>
        <taxon>Bacteria</taxon>
        <taxon>Pseudomonadati</taxon>
        <taxon>Pseudomonadota</taxon>
        <taxon>Alphaproteobacteria</taxon>
        <taxon>Rhodobacterales</taxon>
        <taxon>Rhodobacter group</taxon>
        <taxon>Paenirhodobacter</taxon>
    </lineage>
</organism>
<dbReference type="OrthoDB" id="9763453at2"/>
<dbReference type="PANTHER" id="PTHR46383">
    <property type="entry name" value="ASPARTATE AMINOTRANSFERASE"/>
    <property type="match status" value="1"/>
</dbReference>
<dbReference type="CDD" id="cd00609">
    <property type="entry name" value="AAT_like"/>
    <property type="match status" value="1"/>
</dbReference>
<keyword evidence="4 8" id="KW-0032">Aminotransferase</keyword>
<dbReference type="EC" id="2.6.1.-" evidence="8"/>
<dbReference type="GO" id="GO:0004069">
    <property type="term" value="F:L-aspartate:2-oxoglutarate aminotransferase activity"/>
    <property type="evidence" value="ECO:0007669"/>
    <property type="project" value="UniProtKB-EC"/>
</dbReference>
<dbReference type="InterPro" id="IPR015424">
    <property type="entry name" value="PyrdxlP-dep_Trfase"/>
</dbReference>
<dbReference type="EMBL" id="SAUX01000019">
    <property type="protein sequence ID" value="RWR27681.1"/>
    <property type="molecule type" value="Genomic_DNA"/>
</dbReference>
<dbReference type="InterPro" id="IPR050596">
    <property type="entry name" value="AspAT/PAT-like"/>
</dbReference>
<reference evidence="10 11" key="1">
    <citation type="submission" date="2019-01" db="EMBL/GenBank/DDBJ databases">
        <title>Sinorhodobacter populi sp. nov. isolated from the symptomatic bark tissue of Populus euramericana canker.</title>
        <authorList>
            <person name="Xu G."/>
        </authorList>
    </citation>
    <scope>NUCLEOTIDE SEQUENCE [LARGE SCALE GENOMIC DNA]</scope>
    <source>
        <strain evidence="10 11">D19-10-3-21</strain>
    </source>
</reference>
<evidence type="ECO:0000259" key="9">
    <source>
        <dbReference type="Pfam" id="PF00155"/>
    </source>
</evidence>
<comment type="subunit">
    <text evidence="3">Homodimer.</text>
</comment>
<keyword evidence="5 8" id="KW-0808">Transferase</keyword>
<keyword evidence="6" id="KW-0663">Pyridoxal phosphate</keyword>
<comment type="similarity">
    <text evidence="2 8">Belongs to the class-I pyridoxal-phosphate-dependent aminotransferase family.</text>
</comment>
<evidence type="ECO:0000313" key="10">
    <source>
        <dbReference type="EMBL" id="RWR27681.1"/>
    </source>
</evidence>
<gene>
    <name evidence="10" type="ORF">D2T31_15720</name>
</gene>
<protein>
    <recommendedName>
        <fullName evidence="8">Aminotransferase</fullName>
        <ecNumber evidence="8">2.6.1.-</ecNumber>
    </recommendedName>
</protein>
<reference evidence="10 11" key="2">
    <citation type="submission" date="2019-01" db="EMBL/GenBank/DDBJ databases">
        <authorList>
            <person name="Li Y."/>
        </authorList>
    </citation>
    <scope>NUCLEOTIDE SEQUENCE [LARGE SCALE GENOMIC DNA]</scope>
    <source>
        <strain evidence="10 11">D19-10-3-21</strain>
    </source>
</reference>